<keyword evidence="1" id="KW-0472">Membrane</keyword>
<organism evidence="2 3">
    <name type="scientific">Rudanella paleaurantiibacter</name>
    <dbReference type="NCBI Taxonomy" id="2614655"/>
    <lineage>
        <taxon>Bacteria</taxon>
        <taxon>Pseudomonadati</taxon>
        <taxon>Bacteroidota</taxon>
        <taxon>Cytophagia</taxon>
        <taxon>Cytophagales</taxon>
        <taxon>Cytophagaceae</taxon>
        <taxon>Rudanella</taxon>
    </lineage>
</organism>
<accession>A0A7J5TSQ5</accession>
<evidence type="ECO:0000313" key="2">
    <source>
        <dbReference type="EMBL" id="KAB7726630.1"/>
    </source>
</evidence>
<feature type="transmembrane region" description="Helical" evidence="1">
    <location>
        <begin position="38"/>
        <end position="55"/>
    </location>
</feature>
<evidence type="ECO:0000313" key="3">
    <source>
        <dbReference type="Proteomes" id="UP000488299"/>
    </source>
</evidence>
<gene>
    <name evidence="2" type="ORF">F5984_23675</name>
</gene>
<dbReference type="AlphaFoldDB" id="A0A7J5TSQ5"/>
<keyword evidence="1" id="KW-0812">Transmembrane</keyword>
<protein>
    <submittedName>
        <fullName evidence="2">Uncharacterized protein</fullName>
    </submittedName>
</protein>
<dbReference type="Proteomes" id="UP000488299">
    <property type="component" value="Unassembled WGS sequence"/>
</dbReference>
<dbReference type="RefSeq" id="WP_152126703.1">
    <property type="nucleotide sequence ID" value="NZ_WELI01000014.1"/>
</dbReference>
<feature type="transmembrane region" description="Helical" evidence="1">
    <location>
        <begin position="12"/>
        <end position="32"/>
    </location>
</feature>
<proteinExistence type="predicted"/>
<comment type="caution">
    <text evidence="2">The sequence shown here is derived from an EMBL/GenBank/DDBJ whole genome shotgun (WGS) entry which is preliminary data.</text>
</comment>
<evidence type="ECO:0000256" key="1">
    <source>
        <dbReference type="SAM" id="Phobius"/>
    </source>
</evidence>
<keyword evidence="1" id="KW-1133">Transmembrane helix</keyword>
<sequence>MKIPNALKHHAPIILCILIGYSLFECFTLCQLSHMPHPLWYTLMLAIAYYTLWLLKRNYHRHKSTPNQLWWIRVGIISLSLTPYLLFLTTLPVQVPSKAFVIDSGAVQPFVLLIFIEKMIDIWIDISKKKPLKGPGNKP</sequence>
<dbReference type="EMBL" id="WELI01000014">
    <property type="protein sequence ID" value="KAB7726630.1"/>
    <property type="molecule type" value="Genomic_DNA"/>
</dbReference>
<keyword evidence="3" id="KW-1185">Reference proteome</keyword>
<reference evidence="2 3" key="1">
    <citation type="submission" date="2019-10" db="EMBL/GenBank/DDBJ databases">
        <title>Rudanella paleaurantiibacter sp. nov., isolated from sludge.</title>
        <authorList>
            <person name="Xu S.Q."/>
        </authorList>
    </citation>
    <scope>NUCLEOTIDE SEQUENCE [LARGE SCALE GENOMIC DNA]</scope>
    <source>
        <strain evidence="2 3">HX-22-17</strain>
    </source>
</reference>
<feature type="transmembrane region" description="Helical" evidence="1">
    <location>
        <begin position="67"/>
        <end position="86"/>
    </location>
</feature>
<name>A0A7J5TSQ5_9BACT</name>